<dbReference type="PATRIC" id="fig|400092.3.peg.1386"/>
<dbReference type="EMBL" id="CP009621">
    <property type="protein sequence ID" value="AKD02792.1"/>
    <property type="molecule type" value="Genomic_DNA"/>
</dbReference>
<gene>
    <name evidence="1" type="ORF">PKOR_06220</name>
</gene>
<dbReference type="RefSeq" id="WP_046309749.1">
    <property type="nucleotide sequence ID" value="NZ_CBCSCY010000001.1"/>
</dbReference>
<reference evidence="1 2" key="1">
    <citation type="journal article" date="2015" name="Sci. Rep.">
        <title>Unraveling adaptation of Pontibacter korlensis to radiation and infertility in desert through complete genome and comparative transcriptomic analysis.</title>
        <authorList>
            <person name="Dai J."/>
            <person name="Dai W."/>
            <person name="Qiu C."/>
            <person name="Yang Z."/>
            <person name="Zhang Y."/>
            <person name="Zhou M."/>
            <person name="Zhang L."/>
            <person name="Fang C."/>
            <person name="Gao Q."/>
            <person name="Yang Q."/>
            <person name="Li X."/>
            <person name="Wang Z."/>
            <person name="Wang Z."/>
            <person name="Jia Z."/>
            <person name="Chen X."/>
        </authorList>
    </citation>
    <scope>NUCLEOTIDE SEQUENCE [LARGE SCALE GENOMIC DNA]</scope>
    <source>
        <strain evidence="1 2">X14-1T</strain>
    </source>
</reference>
<dbReference type="AlphaFoldDB" id="A0A0E3UVU9"/>
<accession>A0A0E3UVU9</accession>
<evidence type="ECO:0000313" key="1">
    <source>
        <dbReference type="EMBL" id="AKD02792.1"/>
    </source>
</evidence>
<name>A0A0E3UVU9_9BACT</name>
<sequence length="289" mass="35056">MNEIDKRDLFSLYHKVKEKGTFEYLHILDDFKRSEYYDFYRFLKANRQVISILKYNYSHSIKLDKLHNSTANHHRTWNDVNPKYRWRQQRAITMQLFNYLSSVFATVDFSRSNMRKYIYSNPKIAENFKISKESYFDNNPVHRFIQDLRNYTSHNSFLRISSEVIANIELGEERRNIYLLKEDLLESDRWSNLSKKFLQLQESKIYIIDIIKNHYPAFSKFQDWAYLTLFQADTEFTAKFRDELKSVLDLAERVDMSQTSLPFGQAYIRYLDKMINESRVKCLKKFEYI</sequence>
<protein>
    <submittedName>
        <fullName evidence="1">Uncharacterized protein</fullName>
    </submittedName>
</protein>
<dbReference type="Proteomes" id="UP000033109">
    <property type="component" value="Chromosome"/>
</dbReference>
<proteinExistence type="predicted"/>
<organism evidence="1 2">
    <name type="scientific">Pontibacter korlensis</name>
    <dbReference type="NCBI Taxonomy" id="400092"/>
    <lineage>
        <taxon>Bacteria</taxon>
        <taxon>Pseudomonadati</taxon>
        <taxon>Bacteroidota</taxon>
        <taxon>Cytophagia</taxon>
        <taxon>Cytophagales</taxon>
        <taxon>Hymenobacteraceae</taxon>
        <taxon>Pontibacter</taxon>
    </lineage>
</organism>
<dbReference type="KEGG" id="pko:PKOR_06220"/>
<evidence type="ECO:0000313" key="2">
    <source>
        <dbReference type="Proteomes" id="UP000033109"/>
    </source>
</evidence>
<dbReference type="HOGENOM" id="CLU_962623_0_0_10"/>
<dbReference type="OrthoDB" id="512781at2"/>
<keyword evidence="2" id="KW-1185">Reference proteome</keyword>